<keyword evidence="1" id="KW-0812">Transmembrane</keyword>
<dbReference type="Proteomes" id="UP000178104">
    <property type="component" value="Unassembled WGS sequence"/>
</dbReference>
<keyword evidence="1" id="KW-0472">Membrane</keyword>
<protein>
    <submittedName>
        <fullName evidence="2">Uncharacterized protein</fullName>
    </submittedName>
</protein>
<organism evidence="2 3">
    <name type="scientific">Candidatus Nomurabacteria bacterium RIFCSPLOWO2_01_FULL_42_17</name>
    <dbReference type="NCBI Taxonomy" id="1801780"/>
    <lineage>
        <taxon>Bacteria</taxon>
        <taxon>Candidatus Nomuraibacteriota</taxon>
    </lineage>
</organism>
<comment type="caution">
    <text evidence="2">The sequence shown here is derived from an EMBL/GenBank/DDBJ whole genome shotgun (WGS) entry which is preliminary data.</text>
</comment>
<keyword evidence="1" id="KW-1133">Transmembrane helix</keyword>
<accession>A0A1F6XLP8</accession>
<dbReference type="AlphaFoldDB" id="A0A1F6XLP8"/>
<evidence type="ECO:0000313" key="2">
    <source>
        <dbReference type="EMBL" id="OGI95065.1"/>
    </source>
</evidence>
<reference evidence="2 3" key="1">
    <citation type="journal article" date="2016" name="Nat. Commun.">
        <title>Thousands of microbial genomes shed light on interconnected biogeochemical processes in an aquifer system.</title>
        <authorList>
            <person name="Anantharaman K."/>
            <person name="Brown C.T."/>
            <person name="Hug L.A."/>
            <person name="Sharon I."/>
            <person name="Castelle C.J."/>
            <person name="Probst A.J."/>
            <person name="Thomas B.C."/>
            <person name="Singh A."/>
            <person name="Wilkins M.J."/>
            <person name="Karaoz U."/>
            <person name="Brodie E.L."/>
            <person name="Williams K.H."/>
            <person name="Hubbard S.S."/>
            <person name="Banfield J.F."/>
        </authorList>
    </citation>
    <scope>NUCLEOTIDE SEQUENCE [LARGE SCALE GENOMIC DNA]</scope>
</reference>
<evidence type="ECO:0000256" key="1">
    <source>
        <dbReference type="SAM" id="Phobius"/>
    </source>
</evidence>
<name>A0A1F6XLP8_9BACT</name>
<dbReference type="EMBL" id="MFVE01000008">
    <property type="protein sequence ID" value="OGI95065.1"/>
    <property type="molecule type" value="Genomic_DNA"/>
</dbReference>
<sequence>MDKILRHRVSKILFPVVALVAVAFAAYFYMQMNKLQQDPQAAAQAEVSALVAKVSKLIVLPEGETPTIATVSDPAALKDQAFFARAQAGDKVLIYAQAKKAILYSVTLNRIIEVAPLNIGTQKAVTPPATKTTTEENKKP</sequence>
<dbReference type="STRING" id="1801780.A2917_01650"/>
<proteinExistence type="predicted"/>
<feature type="transmembrane region" description="Helical" evidence="1">
    <location>
        <begin position="12"/>
        <end position="30"/>
    </location>
</feature>
<gene>
    <name evidence="2" type="ORF">A2917_01650</name>
</gene>
<evidence type="ECO:0000313" key="3">
    <source>
        <dbReference type="Proteomes" id="UP000178104"/>
    </source>
</evidence>